<dbReference type="Gene3D" id="3.40.50.1820">
    <property type="entry name" value="alpha/beta hydrolase"/>
    <property type="match status" value="1"/>
</dbReference>
<name>A0A1I1GEM0_9LACO</name>
<gene>
    <name evidence="3" type="ORF">SAMN05660453_1052</name>
</gene>
<dbReference type="GO" id="GO:0016787">
    <property type="term" value="F:hydrolase activity"/>
    <property type="evidence" value="ECO:0007669"/>
    <property type="project" value="UniProtKB-KW"/>
</dbReference>
<sequence length="315" mass="34824">MSKFSKAILGSPKKAILFWKQTARSSKIAFTLTLTAIIILAILGRIWMLTEHQNDRAIQKSHIQPVIFVPGSSATIQRFNSLFTTLNAETKKGAAHSILKVQVNNDGTLSYSGHLSTANRQPFIVVGFERNQDNYPTVQADAQSLGTVMADLQAKYHFRNFSAVGHSNGGLIWTDYLENYYSSNSFHIKTLMTLGTPFNFSETSTTKKTTMLSDFIANSSAIPTDLSVYSIAGSDDYTDDGLVNVQSVLTGKYIFQKQVAKYTQTTVSGENAQHSKLPENPEVINLIRELILDNKADQPKSSANKLKKESADNQK</sequence>
<evidence type="ECO:0000313" key="3">
    <source>
        <dbReference type="EMBL" id="SFC10001.1"/>
    </source>
</evidence>
<keyword evidence="2" id="KW-0472">Membrane</keyword>
<keyword evidence="2" id="KW-0812">Transmembrane</keyword>
<keyword evidence="2" id="KW-1133">Transmembrane helix</keyword>
<dbReference type="STRING" id="283737.SAMN05660453_1052"/>
<keyword evidence="4" id="KW-1185">Reference proteome</keyword>
<dbReference type="Proteomes" id="UP000199376">
    <property type="component" value="Unassembled WGS sequence"/>
</dbReference>
<dbReference type="SUPFAM" id="SSF53474">
    <property type="entry name" value="alpha/beta-Hydrolases"/>
    <property type="match status" value="1"/>
</dbReference>
<dbReference type="OrthoDB" id="2157689at2"/>
<dbReference type="InterPro" id="IPR029058">
    <property type="entry name" value="AB_hydrolase_fold"/>
</dbReference>
<protein>
    <submittedName>
        <fullName evidence="3">Uncharacterized protein with an alpha/beta hydrolase fold</fullName>
    </submittedName>
</protein>
<feature type="transmembrane region" description="Helical" evidence="2">
    <location>
        <begin position="28"/>
        <end position="48"/>
    </location>
</feature>
<feature type="compositionally biased region" description="Basic and acidic residues" evidence="1">
    <location>
        <begin position="306"/>
        <end position="315"/>
    </location>
</feature>
<dbReference type="AlphaFoldDB" id="A0A1I1GEM0"/>
<organism evidence="3 4">
    <name type="scientific">Fructobacillus durionis</name>
    <dbReference type="NCBI Taxonomy" id="283737"/>
    <lineage>
        <taxon>Bacteria</taxon>
        <taxon>Bacillati</taxon>
        <taxon>Bacillota</taxon>
        <taxon>Bacilli</taxon>
        <taxon>Lactobacillales</taxon>
        <taxon>Lactobacillaceae</taxon>
        <taxon>Fructobacillus</taxon>
    </lineage>
</organism>
<proteinExistence type="predicted"/>
<reference evidence="3 4" key="1">
    <citation type="submission" date="2016-10" db="EMBL/GenBank/DDBJ databases">
        <authorList>
            <person name="de Groot N.N."/>
        </authorList>
    </citation>
    <scope>NUCLEOTIDE SEQUENCE [LARGE SCALE GENOMIC DNA]</scope>
    <source>
        <strain evidence="3 4">DSM 19113</strain>
    </source>
</reference>
<dbReference type="Pfam" id="PF06028">
    <property type="entry name" value="DUF915"/>
    <property type="match status" value="1"/>
</dbReference>
<evidence type="ECO:0000313" key="4">
    <source>
        <dbReference type="Proteomes" id="UP000199376"/>
    </source>
</evidence>
<dbReference type="InterPro" id="IPR010315">
    <property type="entry name" value="DUF915_hydro-like"/>
</dbReference>
<evidence type="ECO:0000256" key="2">
    <source>
        <dbReference type="SAM" id="Phobius"/>
    </source>
</evidence>
<accession>A0A1I1GEM0</accession>
<evidence type="ECO:0000256" key="1">
    <source>
        <dbReference type="SAM" id="MobiDB-lite"/>
    </source>
</evidence>
<keyword evidence="3" id="KW-0378">Hydrolase</keyword>
<dbReference type="RefSeq" id="WP_091502704.1">
    <property type="nucleotide sequence ID" value="NZ_FOLI01000005.1"/>
</dbReference>
<feature type="region of interest" description="Disordered" evidence="1">
    <location>
        <begin position="295"/>
        <end position="315"/>
    </location>
</feature>
<dbReference type="EMBL" id="FOLI01000005">
    <property type="protein sequence ID" value="SFC10001.1"/>
    <property type="molecule type" value="Genomic_DNA"/>
</dbReference>